<dbReference type="Proteomes" id="UP000054653">
    <property type="component" value="Unassembled WGS sequence"/>
</dbReference>
<organism evidence="1 2">
    <name type="scientific">Trichinella britovi</name>
    <name type="common">Parasitic roundworm</name>
    <dbReference type="NCBI Taxonomy" id="45882"/>
    <lineage>
        <taxon>Eukaryota</taxon>
        <taxon>Metazoa</taxon>
        <taxon>Ecdysozoa</taxon>
        <taxon>Nematoda</taxon>
        <taxon>Enoplea</taxon>
        <taxon>Dorylaimia</taxon>
        <taxon>Trichinellida</taxon>
        <taxon>Trichinellidae</taxon>
        <taxon>Trichinella</taxon>
    </lineage>
</organism>
<reference evidence="1 2" key="1">
    <citation type="submission" date="2015-01" db="EMBL/GenBank/DDBJ databases">
        <title>Evolution of Trichinella species and genotypes.</title>
        <authorList>
            <person name="Korhonen P.K."/>
            <person name="Edoardo P."/>
            <person name="Giuseppe L.R."/>
            <person name="Gasser R.B."/>
        </authorList>
    </citation>
    <scope>NUCLEOTIDE SEQUENCE [LARGE SCALE GENOMIC DNA]</scope>
    <source>
        <strain evidence="1">ISS120</strain>
    </source>
</reference>
<proteinExistence type="predicted"/>
<accession>A0A0V1C6Q5</accession>
<sequence>MKIDRMRRKKTLGHSVYYATLFALYTFKLHERLLTRLIIFSSGTFKKHQIASSVQRYRKYVTLASAE</sequence>
<name>A0A0V1C6Q5_TRIBR</name>
<gene>
    <name evidence="1" type="ORF">T03_10736</name>
</gene>
<keyword evidence="2" id="KW-1185">Reference proteome</keyword>
<evidence type="ECO:0000313" key="2">
    <source>
        <dbReference type="Proteomes" id="UP000054653"/>
    </source>
</evidence>
<evidence type="ECO:0000313" key="1">
    <source>
        <dbReference type="EMBL" id="KRY44881.1"/>
    </source>
</evidence>
<dbReference type="AlphaFoldDB" id="A0A0V1C6Q5"/>
<protein>
    <submittedName>
        <fullName evidence="1">Uncharacterized protein</fullName>
    </submittedName>
</protein>
<comment type="caution">
    <text evidence="1">The sequence shown here is derived from an EMBL/GenBank/DDBJ whole genome shotgun (WGS) entry which is preliminary data.</text>
</comment>
<dbReference type="EMBL" id="JYDI01000458">
    <property type="protein sequence ID" value="KRY44881.1"/>
    <property type="molecule type" value="Genomic_DNA"/>
</dbReference>